<evidence type="ECO:0000313" key="3">
    <source>
        <dbReference type="Proteomes" id="UP000019460"/>
    </source>
</evidence>
<feature type="compositionally biased region" description="Polar residues" evidence="1">
    <location>
        <begin position="1"/>
        <end position="20"/>
    </location>
</feature>
<dbReference type="PATRIC" id="fig|1249627.3.peg.1818"/>
<dbReference type="AlphaFoldDB" id="W9VYE6"/>
<keyword evidence="3" id="KW-1185">Reference proteome</keyword>
<sequence length="49" mass="5399">MRDQLPASSSQLPAEQSARFTQAPWASPLEQRGRSSSGWKLEAGSWRPA</sequence>
<evidence type="ECO:0000256" key="1">
    <source>
        <dbReference type="SAM" id="MobiDB-lite"/>
    </source>
</evidence>
<accession>W9VYE6</accession>
<evidence type="ECO:0000313" key="2">
    <source>
        <dbReference type="EMBL" id="EXJ15405.1"/>
    </source>
</evidence>
<feature type="region of interest" description="Disordered" evidence="1">
    <location>
        <begin position="1"/>
        <end position="49"/>
    </location>
</feature>
<proteinExistence type="predicted"/>
<comment type="caution">
    <text evidence="2">The sequence shown here is derived from an EMBL/GenBank/DDBJ whole genome shotgun (WGS) entry which is preliminary data.</text>
</comment>
<name>W9VYE6_9GAMM</name>
<dbReference type="EMBL" id="AONC01000026">
    <property type="protein sequence ID" value="EXJ15405.1"/>
    <property type="molecule type" value="Genomic_DNA"/>
</dbReference>
<protein>
    <submittedName>
        <fullName evidence="2">Uncharacterized protein</fullName>
    </submittedName>
</protein>
<dbReference type="Proteomes" id="UP000019460">
    <property type="component" value="Unassembled WGS sequence"/>
</dbReference>
<gene>
    <name evidence="2" type="ORF">D779_1369</name>
</gene>
<organism evidence="2 3">
    <name type="scientific">Imhoffiella purpurea</name>
    <dbReference type="NCBI Taxonomy" id="1249627"/>
    <lineage>
        <taxon>Bacteria</taxon>
        <taxon>Pseudomonadati</taxon>
        <taxon>Pseudomonadota</taxon>
        <taxon>Gammaproteobacteria</taxon>
        <taxon>Chromatiales</taxon>
        <taxon>Chromatiaceae</taxon>
        <taxon>Imhoffiella</taxon>
    </lineage>
</organism>
<reference evidence="2 3" key="1">
    <citation type="submission" date="2012-11" db="EMBL/GenBank/DDBJ databases">
        <title>Genome assembly of Thiorhodococcus sp. AK35.</title>
        <authorList>
            <person name="Nupur N."/>
            <person name="Khatri I."/>
            <person name="Subramanian S."/>
            <person name="Pinnaka A."/>
        </authorList>
    </citation>
    <scope>NUCLEOTIDE SEQUENCE [LARGE SCALE GENOMIC DNA]</scope>
    <source>
        <strain evidence="2 3">AK35</strain>
    </source>
</reference>